<sequence>MKSKSKVKEYHRRQNIHALHNVQQSEKQDIKLRRDRSSQQDLGGDFT</sequence>
<evidence type="ECO:0000256" key="1">
    <source>
        <dbReference type="SAM" id="MobiDB-lite"/>
    </source>
</evidence>
<evidence type="ECO:0000313" key="2">
    <source>
        <dbReference type="EMBL" id="JAI05009.1"/>
    </source>
</evidence>
<proteinExistence type="predicted"/>
<name>A0A0E9XTK6_ANGAN</name>
<dbReference type="AlphaFoldDB" id="A0A0E9XTK6"/>
<feature type="region of interest" description="Disordered" evidence="1">
    <location>
        <begin position="1"/>
        <end position="47"/>
    </location>
</feature>
<protein>
    <submittedName>
        <fullName evidence="2">Uncharacterized protein</fullName>
    </submittedName>
</protein>
<reference evidence="2" key="2">
    <citation type="journal article" date="2015" name="Fish Shellfish Immunol.">
        <title>Early steps in the European eel (Anguilla anguilla)-Vibrio vulnificus interaction in the gills: Role of the RtxA13 toxin.</title>
        <authorList>
            <person name="Callol A."/>
            <person name="Pajuelo D."/>
            <person name="Ebbesson L."/>
            <person name="Teles M."/>
            <person name="MacKenzie S."/>
            <person name="Amaro C."/>
        </authorList>
    </citation>
    <scope>NUCLEOTIDE SEQUENCE</scope>
</reference>
<dbReference type="EMBL" id="GBXM01003569">
    <property type="protein sequence ID" value="JAI05009.1"/>
    <property type="molecule type" value="Transcribed_RNA"/>
</dbReference>
<accession>A0A0E9XTK6</accession>
<reference evidence="2" key="1">
    <citation type="submission" date="2014-11" db="EMBL/GenBank/DDBJ databases">
        <authorList>
            <person name="Amaro Gonzalez C."/>
        </authorList>
    </citation>
    <scope>NUCLEOTIDE SEQUENCE</scope>
</reference>
<feature type="compositionally biased region" description="Basic and acidic residues" evidence="1">
    <location>
        <begin position="26"/>
        <end position="38"/>
    </location>
</feature>
<organism evidence="2">
    <name type="scientific">Anguilla anguilla</name>
    <name type="common">European freshwater eel</name>
    <name type="synonym">Muraena anguilla</name>
    <dbReference type="NCBI Taxonomy" id="7936"/>
    <lineage>
        <taxon>Eukaryota</taxon>
        <taxon>Metazoa</taxon>
        <taxon>Chordata</taxon>
        <taxon>Craniata</taxon>
        <taxon>Vertebrata</taxon>
        <taxon>Euteleostomi</taxon>
        <taxon>Actinopterygii</taxon>
        <taxon>Neopterygii</taxon>
        <taxon>Teleostei</taxon>
        <taxon>Anguilliformes</taxon>
        <taxon>Anguillidae</taxon>
        <taxon>Anguilla</taxon>
    </lineage>
</organism>
<feature type="compositionally biased region" description="Basic residues" evidence="1">
    <location>
        <begin position="1"/>
        <end position="15"/>
    </location>
</feature>